<dbReference type="InterPro" id="IPR002885">
    <property type="entry name" value="PPR_rpt"/>
</dbReference>
<keyword evidence="1 5" id="KW-0732">Signal</keyword>
<dbReference type="Pfam" id="PF09976">
    <property type="entry name" value="TPR_21"/>
    <property type="match status" value="1"/>
</dbReference>
<evidence type="ECO:0000313" key="8">
    <source>
        <dbReference type="EMBL" id="QAT17179.1"/>
    </source>
</evidence>
<dbReference type="Pfam" id="PF13525">
    <property type="entry name" value="YfiO"/>
    <property type="match status" value="1"/>
</dbReference>
<feature type="domain" description="Outer membrane lipoprotein BamD-like" evidence="7">
    <location>
        <begin position="423"/>
        <end position="500"/>
    </location>
</feature>
<keyword evidence="9" id="KW-1185">Reference proteome</keyword>
<dbReference type="SUPFAM" id="SSF48452">
    <property type="entry name" value="TPR-like"/>
    <property type="match status" value="4"/>
</dbReference>
<dbReference type="Pfam" id="PF13181">
    <property type="entry name" value="TPR_8"/>
    <property type="match status" value="2"/>
</dbReference>
<reference evidence="8 9" key="1">
    <citation type="submission" date="2017-01" db="EMBL/GenBank/DDBJ databases">
        <title>First insights into the biology of 'candidatus Vampirococcus archaeovorus'.</title>
        <authorList>
            <person name="Kizina J."/>
            <person name="Jordan S."/>
            <person name="Stueber K."/>
            <person name="Reinhardt R."/>
            <person name="Harder J."/>
        </authorList>
    </citation>
    <scope>NUCLEOTIDE SEQUENCE [LARGE SCALE GENOMIC DNA]</scope>
    <source>
        <strain evidence="8 9">LiM</strain>
    </source>
</reference>
<evidence type="ECO:0000259" key="7">
    <source>
        <dbReference type="Pfam" id="PF13525"/>
    </source>
</evidence>
<proteinExistence type="predicted"/>
<dbReference type="RefSeq" id="WP_128699884.1">
    <property type="nucleotide sequence ID" value="NZ_CP019384.1"/>
</dbReference>
<dbReference type="InterPro" id="IPR019734">
    <property type="entry name" value="TPR_rpt"/>
</dbReference>
<feature type="repeat" description="TPR" evidence="4">
    <location>
        <begin position="597"/>
        <end position="630"/>
    </location>
</feature>
<dbReference type="Proteomes" id="UP000287243">
    <property type="component" value="Chromosome"/>
</dbReference>
<accession>A0A410P4R9</accession>
<dbReference type="PANTHER" id="PTHR45586:SF1">
    <property type="entry name" value="LIPOPOLYSACCHARIDE ASSEMBLY PROTEIN B"/>
    <property type="match status" value="1"/>
</dbReference>
<feature type="repeat" description="TPR" evidence="4">
    <location>
        <begin position="111"/>
        <end position="144"/>
    </location>
</feature>
<feature type="chain" id="PRO_5019056668" evidence="5">
    <location>
        <begin position="28"/>
        <end position="827"/>
    </location>
</feature>
<dbReference type="InterPro" id="IPR051012">
    <property type="entry name" value="CellSynth/LPSAsmb/PSIAsmb"/>
</dbReference>
<evidence type="ECO:0000313" key="9">
    <source>
        <dbReference type="Proteomes" id="UP000287243"/>
    </source>
</evidence>
<dbReference type="SMART" id="SM00028">
    <property type="entry name" value="TPR"/>
    <property type="match status" value="15"/>
</dbReference>
<gene>
    <name evidence="8" type="ORF">BU251_05255</name>
</gene>
<sequence>MKRMGMIRNVFALIFVAWACLFSAAHGAEPSDFNKKEEDAFYVAAKAYQDGFHDVSLVLFDKFLQTYVQSGKKVEAMIYIGQNYFQQEKYLKALDQFDALLKMPEAAGQKDKILYWLGEIYARGRDYRQASEYYQQLVNDYPDSFYFRPAYSSLARALLNDGKFKEAQDIYRRMLERFKDAATQEEASFGICEAYYRQRDFTQLKKELVKYLSVFSSSPNLGKAYFYLGEAEYYLEEYAEAIQAYQKCLEQAQAQDQIQSAQIGIGWSYLKMKRFDDAGRVFSRFGDENEVPGIVLGKAVVASGQGEYQDAIVLFDRVISLDKNEEYAPLAYYGKGEALYHLEHFEEAIIAYRISLDKLRLLSRWLGEPRELRDRILYSLGWAYLKVGDFESAQQEFQKVASFSSDKIFKLSALCQLGDVYQDSGEYDKAVQTYQDILKEYPDSVYNDYIQYQIGLTWLKSENMESAALALKKLIKEFPNSKLIDDANYFLGVIYFQKGDFGAARGQLETFRSEFKDSSYRPQGIFLLGETLLNLGEFKQAIEAFQSLVREAGAAGSLKQKAEYEIANAYSRAGNQAEANKRFSDFVTRYPDSPLTPNIILELGQSYVSLHDDLSARKYFERLIRNYPDNEFVGDAYIAIGETYLREGNTAAALKSFAQARESGRLDAAARAAILNGDVYFQKGDHAAAIKSYEDAIGLQTPWSQTAYMNLAAIAKEEKRYAEAIDFLEKASAIQGTQKTADIQFQIAELWEESGSYDRALEAYLNVHYLFEKDEAISAKALLRVARIYERMENWVELRRVLEKVASLDVPEAKYAREKLKSLNEKD</sequence>
<evidence type="ECO:0000256" key="2">
    <source>
        <dbReference type="ARBA" id="ARBA00022737"/>
    </source>
</evidence>
<feature type="domain" description="Ancillary SecYEG translocon subunit/Cell division coordinator CpoB TPR" evidence="6">
    <location>
        <begin position="562"/>
        <end position="697"/>
    </location>
</feature>
<dbReference type="KEGG" id="vai:BU251_05255"/>
<dbReference type="PROSITE" id="PS50005">
    <property type="entry name" value="TPR"/>
    <property type="match status" value="6"/>
</dbReference>
<dbReference type="PROSITE" id="PS50293">
    <property type="entry name" value="TPR_REGION"/>
    <property type="match status" value="1"/>
</dbReference>
<dbReference type="InterPro" id="IPR039565">
    <property type="entry name" value="BamD-like"/>
</dbReference>
<dbReference type="PANTHER" id="PTHR45586">
    <property type="entry name" value="TPR REPEAT-CONTAINING PROTEIN PA4667"/>
    <property type="match status" value="1"/>
</dbReference>
<organism evidence="8 9">
    <name type="scientific">Velamenicoccus archaeovorus</name>
    <dbReference type="NCBI Taxonomy" id="1930593"/>
    <lineage>
        <taxon>Bacteria</taxon>
        <taxon>Pseudomonadati</taxon>
        <taxon>Candidatus Omnitrophota</taxon>
        <taxon>Candidatus Velamenicoccus</taxon>
    </lineage>
</organism>
<dbReference type="InterPro" id="IPR011990">
    <property type="entry name" value="TPR-like_helical_dom_sf"/>
</dbReference>
<dbReference type="Pfam" id="PF01535">
    <property type="entry name" value="PPR"/>
    <property type="match status" value="1"/>
</dbReference>
<dbReference type="Pfam" id="PF13432">
    <property type="entry name" value="TPR_16"/>
    <property type="match status" value="1"/>
</dbReference>
<feature type="repeat" description="TPR" evidence="4">
    <location>
        <begin position="411"/>
        <end position="444"/>
    </location>
</feature>
<feature type="repeat" description="TPR" evidence="4">
    <location>
        <begin position="222"/>
        <end position="255"/>
    </location>
</feature>
<feature type="repeat" description="TPR" evidence="4">
    <location>
        <begin position="74"/>
        <end position="107"/>
    </location>
</feature>
<evidence type="ECO:0000256" key="5">
    <source>
        <dbReference type="SAM" id="SignalP"/>
    </source>
</evidence>
<feature type="signal peptide" evidence="5">
    <location>
        <begin position="1"/>
        <end position="27"/>
    </location>
</feature>
<keyword evidence="2" id="KW-0677">Repeat</keyword>
<keyword evidence="3 4" id="KW-0802">TPR repeat</keyword>
<evidence type="ECO:0000256" key="4">
    <source>
        <dbReference type="PROSITE-ProRule" id="PRU00339"/>
    </source>
</evidence>
<feature type="repeat" description="TPR" evidence="4">
    <location>
        <begin position="374"/>
        <end position="407"/>
    </location>
</feature>
<evidence type="ECO:0000256" key="3">
    <source>
        <dbReference type="ARBA" id="ARBA00022803"/>
    </source>
</evidence>
<dbReference type="Pfam" id="PF13174">
    <property type="entry name" value="TPR_6"/>
    <property type="match status" value="3"/>
</dbReference>
<dbReference type="Gene3D" id="1.25.40.10">
    <property type="entry name" value="Tetratricopeptide repeat domain"/>
    <property type="match status" value="8"/>
</dbReference>
<dbReference type="InterPro" id="IPR018704">
    <property type="entry name" value="SecYEG/CpoB_TPR"/>
</dbReference>
<dbReference type="AlphaFoldDB" id="A0A410P4R9"/>
<evidence type="ECO:0000259" key="6">
    <source>
        <dbReference type="Pfam" id="PF09976"/>
    </source>
</evidence>
<dbReference type="EMBL" id="CP019384">
    <property type="protein sequence ID" value="QAT17179.1"/>
    <property type="molecule type" value="Genomic_DNA"/>
</dbReference>
<protein>
    <submittedName>
        <fullName evidence="8">Uncharacterized protein</fullName>
    </submittedName>
</protein>
<evidence type="ECO:0000256" key="1">
    <source>
        <dbReference type="ARBA" id="ARBA00022729"/>
    </source>
</evidence>
<dbReference type="OrthoDB" id="9814448at2"/>
<name>A0A410P4R9_VELA1</name>